<dbReference type="InParanoid" id="A0A1S3G649"/>
<keyword evidence="3" id="KW-0479">Metal-binding</keyword>
<feature type="domain" description="KRAB" evidence="17">
    <location>
        <begin position="156"/>
        <end position="233"/>
    </location>
</feature>
<dbReference type="SMART" id="SM00349">
    <property type="entry name" value="KRAB"/>
    <property type="match status" value="1"/>
</dbReference>
<dbReference type="InterPro" id="IPR038269">
    <property type="entry name" value="SCAN_sf"/>
</dbReference>
<dbReference type="Pfam" id="PF00096">
    <property type="entry name" value="zf-C2H2"/>
    <property type="match status" value="4"/>
</dbReference>
<dbReference type="FunFam" id="3.30.160.60:FF:000690">
    <property type="entry name" value="Zinc finger protein 354C"/>
    <property type="match status" value="1"/>
</dbReference>
<dbReference type="InterPro" id="IPR001909">
    <property type="entry name" value="KRAB"/>
</dbReference>
<dbReference type="SUPFAM" id="SSF109640">
    <property type="entry name" value="KRAB domain (Kruppel-associated box)"/>
    <property type="match status" value="1"/>
</dbReference>
<dbReference type="PROSITE" id="PS00028">
    <property type="entry name" value="ZINC_FINGER_C2H2_1"/>
    <property type="match status" value="4"/>
</dbReference>
<keyword evidence="7" id="KW-0805">Transcription regulation</keyword>
<feature type="domain" description="C2H2-type" evidence="15">
    <location>
        <begin position="308"/>
        <end position="335"/>
    </location>
</feature>
<keyword evidence="9" id="KW-0804">Transcription</keyword>
<dbReference type="FunFam" id="1.10.4020.10:FF:000001">
    <property type="entry name" value="zinc finger protein 263 isoform X1"/>
    <property type="match status" value="1"/>
</dbReference>
<organism evidence="18 19">
    <name type="scientific">Dipodomys ordii</name>
    <name type="common">Ord's kangaroo rat</name>
    <dbReference type="NCBI Taxonomy" id="10020"/>
    <lineage>
        <taxon>Eukaryota</taxon>
        <taxon>Metazoa</taxon>
        <taxon>Chordata</taxon>
        <taxon>Craniata</taxon>
        <taxon>Vertebrata</taxon>
        <taxon>Euteleostomi</taxon>
        <taxon>Mammalia</taxon>
        <taxon>Eutheria</taxon>
        <taxon>Euarchontoglires</taxon>
        <taxon>Glires</taxon>
        <taxon>Rodentia</taxon>
        <taxon>Castorimorpha</taxon>
        <taxon>Heteromyidae</taxon>
        <taxon>Dipodomyinae</taxon>
        <taxon>Dipodomys</taxon>
    </lineage>
</organism>
<keyword evidence="8" id="KW-0238">DNA-binding</keyword>
<feature type="compositionally biased region" description="Polar residues" evidence="14">
    <location>
        <begin position="224"/>
        <end position="233"/>
    </location>
</feature>
<evidence type="ECO:0000256" key="4">
    <source>
        <dbReference type="ARBA" id="ARBA00022737"/>
    </source>
</evidence>
<dbReference type="Pfam" id="PF02023">
    <property type="entry name" value="SCAN"/>
    <property type="match status" value="1"/>
</dbReference>
<reference evidence="19" key="1">
    <citation type="submission" date="2025-08" db="UniProtKB">
        <authorList>
            <consortium name="RefSeq"/>
        </authorList>
    </citation>
    <scope>IDENTIFICATION</scope>
    <source>
        <tissue evidence="19">Kidney</tissue>
    </source>
</reference>
<feature type="region of interest" description="Disordered" evidence="14">
    <location>
        <begin position="199"/>
        <end position="234"/>
    </location>
</feature>
<dbReference type="InterPro" id="IPR003309">
    <property type="entry name" value="SCAN_dom"/>
</dbReference>
<dbReference type="FunFam" id="3.30.160.60:FF:000295">
    <property type="entry name" value="zinc finger protein 19"/>
    <property type="match status" value="1"/>
</dbReference>
<evidence type="ECO:0000256" key="7">
    <source>
        <dbReference type="ARBA" id="ARBA00023015"/>
    </source>
</evidence>
<dbReference type="RefSeq" id="XP_012884150.1">
    <property type="nucleotide sequence ID" value="XM_013028696.1"/>
</dbReference>
<evidence type="ECO:0000256" key="13">
    <source>
        <dbReference type="PROSITE-ProRule" id="PRU00187"/>
    </source>
</evidence>
<evidence type="ECO:0000256" key="5">
    <source>
        <dbReference type="ARBA" id="ARBA00022771"/>
    </source>
</evidence>
<dbReference type="SMART" id="SM00431">
    <property type="entry name" value="SCAN"/>
    <property type="match status" value="1"/>
</dbReference>
<dbReference type="InterPro" id="IPR036236">
    <property type="entry name" value="Znf_C2H2_sf"/>
</dbReference>
<dbReference type="KEGG" id="dord:105995033"/>
<accession>A0A1S3G649</accession>
<sequence>MAISNPQDMAPSEESEVLRADLSWGHMTVMDTNDLEASRQKFRHFQYPKVSGPHEALNRLWKLCLQWLRPEIHTKEQILKLLVLEQFLAVLPEEVRTWVNLLHPKNSQEVIAFIGNVIEMLEDEGTPYQDSVLLDSDSKEKHVKADSSAGTLQEPITLRDVVVEFSEEEWGLLDPAVKKLYRDEMLENYRNLNSLHSGTVSEHQDSVPQQIVSAEESSPEAGLTKSTHSSLPERNQDELCLQPVNVICDVQQGLPIGKRSPEEQKVQSTYNLDSVSKRHPNDKECGQALSLSTRHIRPPKHQITISPYVCDQCGTAFSRSSSLIRHQIIHTGEKPYRCGECGRSFNRYTNLKKHQEIHTKAKAREGDKGEEASSKGEDSSTSRKKAYECVSCGKSFTRSSCLLRHQMIHTGEKPFACNVCKKAFSRHSYLIKHQKGHVQDKS</sequence>
<dbReference type="CDD" id="cd07936">
    <property type="entry name" value="SCAN"/>
    <property type="match status" value="1"/>
</dbReference>
<dbReference type="CDD" id="cd07765">
    <property type="entry name" value="KRAB_A-box"/>
    <property type="match status" value="1"/>
</dbReference>
<gene>
    <name evidence="19" type="primary">Znf215</name>
</gene>
<evidence type="ECO:0000256" key="1">
    <source>
        <dbReference type="ARBA" id="ARBA00003767"/>
    </source>
</evidence>
<keyword evidence="4" id="KW-0677">Repeat</keyword>
<feature type="domain" description="C2H2-type" evidence="15">
    <location>
        <begin position="415"/>
        <end position="442"/>
    </location>
</feature>
<evidence type="ECO:0000256" key="12">
    <source>
        <dbReference type="PROSITE-ProRule" id="PRU00042"/>
    </source>
</evidence>
<dbReference type="GO" id="GO:0008270">
    <property type="term" value="F:zinc ion binding"/>
    <property type="evidence" value="ECO:0007669"/>
    <property type="project" value="UniProtKB-KW"/>
</dbReference>
<dbReference type="Gene3D" id="6.10.140.140">
    <property type="match status" value="1"/>
</dbReference>
<keyword evidence="10 13" id="KW-0539">Nucleus</keyword>
<feature type="domain" description="C2H2-type" evidence="15">
    <location>
        <begin position="336"/>
        <end position="363"/>
    </location>
</feature>
<evidence type="ECO:0000256" key="8">
    <source>
        <dbReference type="ARBA" id="ARBA00023125"/>
    </source>
</evidence>
<comment type="function">
    <text evidence="1">May be involved in transcriptional regulation.</text>
</comment>
<dbReference type="AlphaFoldDB" id="A0A1S3G649"/>
<feature type="compositionally biased region" description="Polar residues" evidence="14">
    <location>
        <begin position="199"/>
        <end position="216"/>
    </location>
</feature>
<dbReference type="SMART" id="SM00355">
    <property type="entry name" value="ZnF_C2H2"/>
    <property type="match status" value="4"/>
</dbReference>
<evidence type="ECO:0000256" key="6">
    <source>
        <dbReference type="ARBA" id="ARBA00022833"/>
    </source>
</evidence>
<evidence type="ECO:0000256" key="11">
    <source>
        <dbReference type="ARBA" id="ARBA00067253"/>
    </source>
</evidence>
<evidence type="ECO:0000313" key="18">
    <source>
        <dbReference type="Proteomes" id="UP000081671"/>
    </source>
</evidence>
<evidence type="ECO:0000259" key="16">
    <source>
        <dbReference type="PROSITE" id="PS50804"/>
    </source>
</evidence>
<feature type="domain" description="SCAN box" evidence="16">
    <location>
        <begin position="39"/>
        <end position="117"/>
    </location>
</feature>
<dbReference type="GO" id="GO:0042802">
    <property type="term" value="F:identical protein binding"/>
    <property type="evidence" value="ECO:0007669"/>
    <property type="project" value="UniProtKB-ARBA"/>
</dbReference>
<keyword evidence="5 12" id="KW-0863">Zinc-finger</keyword>
<keyword evidence="6" id="KW-0862">Zinc</keyword>
<evidence type="ECO:0000256" key="10">
    <source>
        <dbReference type="ARBA" id="ARBA00023242"/>
    </source>
</evidence>
<feature type="domain" description="C2H2-type" evidence="15">
    <location>
        <begin position="387"/>
        <end position="414"/>
    </location>
</feature>
<dbReference type="PANTHER" id="PTHR23226:SF65">
    <property type="entry name" value="ZINC FINGER PROTEIN 215"/>
    <property type="match status" value="1"/>
</dbReference>
<dbReference type="PROSITE" id="PS50805">
    <property type="entry name" value="KRAB"/>
    <property type="match status" value="1"/>
</dbReference>
<comment type="subcellular location">
    <subcellularLocation>
        <location evidence="2 13">Nucleus</location>
    </subcellularLocation>
</comment>
<dbReference type="InterPro" id="IPR013087">
    <property type="entry name" value="Znf_C2H2_type"/>
</dbReference>
<name>A0A1S3G649_DIPOR</name>
<dbReference type="PANTHER" id="PTHR23226">
    <property type="entry name" value="ZINC FINGER AND SCAN DOMAIN-CONTAINING"/>
    <property type="match status" value="1"/>
</dbReference>
<dbReference type="OrthoDB" id="6077919at2759"/>
<protein>
    <recommendedName>
        <fullName evidence="11">Zinc finger protein 215</fullName>
    </recommendedName>
</protein>
<evidence type="ECO:0000259" key="17">
    <source>
        <dbReference type="PROSITE" id="PS50805"/>
    </source>
</evidence>
<dbReference type="GeneID" id="105995033"/>
<evidence type="ECO:0000259" key="15">
    <source>
        <dbReference type="PROSITE" id="PS50157"/>
    </source>
</evidence>
<evidence type="ECO:0000313" key="19">
    <source>
        <dbReference type="RefSeq" id="XP_012884150.1"/>
    </source>
</evidence>
<dbReference type="FunFam" id="3.30.160.60:FF:001498">
    <property type="entry name" value="Zinc finger protein 404"/>
    <property type="match status" value="1"/>
</dbReference>
<evidence type="ECO:0000256" key="2">
    <source>
        <dbReference type="ARBA" id="ARBA00004123"/>
    </source>
</evidence>
<dbReference type="SUPFAM" id="SSF47353">
    <property type="entry name" value="Retrovirus capsid dimerization domain-like"/>
    <property type="match status" value="1"/>
</dbReference>
<evidence type="ECO:0000256" key="3">
    <source>
        <dbReference type="ARBA" id="ARBA00022723"/>
    </source>
</evidence>
<dbReference type="GO" id="GO:0005634">
    <property type="term" value="C:nucleus"/>
    <property type="evidence" value="ECO:0007669"/>
    <property type="project" value="UniProtKB-SubCell"/>
</dbReference>
<dbReference type="GO" id="GO:0000978">
    <property type="term" value="F:RNA polymerase II cis-regulatory region sequence-specific DNA binding"/>
    <property type="evidence" value="ECO:0007669"/>
    <property type="project" value="TreeGrafter"/>
</dbReference>
<dbReference type="PROSITE" id="PS50804">
    <property type="entry name" value="SCAN_BOX"/>
    <property type="match status" value="1"/>
</dbReference>
<dbReference type="Pfam" id="PF01352">
    <property type="entry name" value="KRAB"/>
    <property type="match status" value="1"/>
</dbReference>
<dbReference type="CTD" id="7762"/>
<dbReference type="InterPro" id="IPR036051">
    <property type="entry name" value="KRAB_dom_sf"/>
</dbReference>
<dbReference type="Gene3D" id="1.10.4020.10">
    <property type="entry name" value="DNA breaking-rejoining enzymes"/>
    <property type="match status" value="1"/>
</dbReference>
<feature type="region of interest" description="Disordered" evidence="14">
    <location>
        <begin position="353"/>
        <end position="379"/>
    </location>
</feature>
<dbReference type="GO" id="GO:0000981">
    <property type="term" value="F:DNA-binding transcription factor activity, RNA polymerase II-specific"/>
    <property type="evidence" value="ECO:0007669"/>
    <property type="project" value="TreeGrafter"/>
</dbReference>
<dbReference type="SUPFAM" id="SSF57667">
    <property type="entry name" value="beta-beta-alpha zinc fingers"/>
    <property type="match status" value="2"/>
</dbReference>
<dbReference type="Gene3D" id="3.30.160.60">
    <property type="entry name" value="Classic Zinc Finger"/>
    <property type="match status" value="4"/>
</dbReference>
<evidence type="ECO:0000256" key="9">
    <source>
        <dbReference type="ARBA" id="ARBA00023163"/>
    </source>
</evidence>
<dbReference type="Proteomes" id="UP000081671">
    <property type="component" value="Unplaced"/>
</dbReference>
<dbReference type="PROSITE" id="PS50157">
    <property type="entry name" value="ZINC_FINGER_C2H2_2"/>
    <property type="match status" value="4"/>
</dbReference>
<dbReference type="FunFam" id="3.30.160.60:FF:000496">
    <property type="entry name" value="Zinc finger with KRAB and SCAN domains 1"/>
    <property type="match status" value="1"/>
</dbReference>
<evidence type="ECO:0000256" key="14">
    <source>
        <dbReference type="SAM" id="MobiDB-lite"/>
    </source>
</evidence>
<keyword evidence="18" id="KW-1185">Reference proteome</keyword>
<proteinExistence type="predicted"/>